<dbReference type="InterPro" id="IPR001849">
    <property type="entry name" value="PH_domain"/>
</dbReference>
<evidence type="ECO:0000259" key="5">
    <source>
        <dbReference type="PROSITE" id="PS50076"/>
    </source>
</evidence>
<proteinExistence type="predicted"/>
<feature type="domain" description="J" evidence="5">
    <location>
        <begin position="15"/>
        <end position="79"/>
    </location>
</feature>
<evidence type="ECO:0000256" key="1">
    <source>
        <dbReference type="ARBA" id="ARBA00023186"/>
    </source>
</evidence>
<protein>
    <recommendedName>
        <fullName evidence="8">WW domain-containing protein</fullName>
    </recommendedName>
</protein>
<organism evidence="6 7">
    <name type="scientific">Prymnesium parvum</name>
    <name type="common">Toxic golden alga</name>
    <dbReference type="NCBI Taxonomy" id="97485"/>
    <lineage>
        <taxon>Eukaryota</taxon>
        <taxon>Haptista</taxon>
        <taxon>Haptophyta</taxon>
        <taxon>Prymnesiophyceae</taxon>
        <taxon>Prymnesiales</taxon>
        <taxon>Prymnesiaceae</taxon>
        <taxon>Prymnesium</taxon>
    </lineage>
</organism>
<dbReference type="Proteomes" id="UP001515480">
    <property type="component" value="Unassembled WGS sequence"/>
</dbReference>
<dbReference type="PANTHER" id="PTHR44145">
    <property type="entry name" value="DNAJ HOMOLOG SUBFAMILY A MEMBER 3, MITOCHONDRIAL"/>
    <property type="match status" value="1"/>
</dbReference>
<dbReference type="Pfam" id="PF00397">
    <property type="entry name" value="WW"/>
    <property type="match status" value="1"/>
</dbReference>
<dbReference type="InterPro" id="IPR036020">
    <property type="entry name" value="WW_dom_sf"/>
</dbReference>
<gene>
    <name evidence="6" type="ORF">AB1Y20_010641</name>
</gene>
<sequence>MTGAAGNVAGDGEKGYLARLEASWDSDRELIDKNYKKLARKYHPDKNPSADAVEEFQKITTAYHFVTDEEKLQNYLHLYTLRCYMSQTVPKKGSFLLPHYAFPLEKGKGQSKAKSERLLLVDFLALKLRIYKKEAPHKEFSISAIADIKPLSDPTKSPPFDACLTFKNNTPTPYYLRCRSREQYETLLAVFEKIARASECTLEAIGVAPNDEYAPPAALQKSKVLKKEGSMSWEQRFMVLGRNNILLFSSLDLKNLMNVIPLSCAKFVPQRGLTVFAIQLPYKKYSFRVANAEAGAAWRNAIAEAQGAVASHSRTGAQFSEFDLSTQLRRGPESSFIETDSVKTNIDGAPASAPILALPAPQLAPADLTFDGGWMQYSDDLGRVYFYNSVTNETTWQPPPGIEMMAGQQQESTEDSASQTAEERAEQASYFEDVQQSLAVQLAESREALLTAMKGVEKRLYKARKGVEAGRPVEDVLSLLGQLQQSYDKLQKCQTDFETFASERISDQSQFMDSQSAYLNGLQSHMLGDVDAQSTASKLFKKAAYVAETLHRNREAAL</sequence>
<evidence type="ECO:0000256" key="2">
    <source>
        <dbReference type="SAM" id="MobiDB-lite"/>
    </source>
</evidence>
<dbReference type="PRINTS" id="PR00625">
    <property type="entry name" value="JDOMAIN"/>
</dbReference>
<dbReference type="Pfam" id="PF00226">
    <property type="entry name" value="DnaJ"/>
    <property type="match status" value="1"/>
</dbReference>
<name>A0AB34IQ99_PRYPA</name>
<reference evidence="6 7" key="1">
    <citation type="journal article" date="2024" name="Science">
        <title>Giant polyketide synthase enzymes in the biosynthesis of giant marine polyether toxins.</title>
        <authorList>
            <person name="Fallon T.R."/>
            <person name="Shende V.V."/>
            <person name="Wierzbicki I.H."/>
            <person name="Pendleton A.L."/>
            <person name="Watervoot N.F."/>
            <person name="Auber R.P."/>
            <person name="Gonzalez D.J."/>
            <person name="Wisecaver J.H."/>
            <person name="Moore B.S."/>
        </authorList>
    </citation>
    <scope>NUCLEOTIDE SEQUENCE [LARGE SCALE GENOMIC DNA]</scope>
    <source>
        <strain evidence="6 7">12B1</strain>
    </source>
</reference>
<dbReference type="SUPFAM" id="SSF50729">
    <property type="entry name" value="PH domain-like"/>
    <property type="match status" value="1"/>
</dbReference>
<dbReference type="PROSITE" id="PS50020">
    <property type="entry name" value="WW_DOMAIN_2"/>
    <property type="match status" value="1"/>
</dbReference>
<evidence type="ECO:0000313" key="6">
    <source>
        <dbReference type="EMBL" id="KAL1504232.1"/>
    </source>
</evidence>
<keyword evidence="7" id="KW-1185">Reference proteome</keyword>
<evidence type="ECO:0000313" key="7">
    <source>
        <dbReference type="Proteomes" id="UP001515480"/>
    </source>
</evidence>
<dbReference type="CDD" id="cd00201">
    <property type="entry name" value="WW"/>
    <property type="match status" value="1"/>
</dbReference>
<dbReference type="InterPro" id="IPR001202">
    <property type="entry name" value="WW_dom"/>
</dbReference>
<feature type="domain" description="PH" evidence="3">
    <location>
        <begin position="218"/>
        <end position="307"/>
    </location>
</feature>
<accession>A0AB34IQ99</accession>
<dbReference type="AlphaFoldDB" id="A0AB34IQ99"/>
<dbReference type="SUPFAM" id="SSF46565">
    <property type="entry name" value="Chaperone J-domain"/>
    <property type="match status" value="1"/>
</dbReference>
<dbReference type="InterPro" id="IPR001623">
    <property type="entry name" value="DnaJ_domain"/>
</dbReference>
<dbReference type="PROSITE" id="PS50076">
    <property type="entry name" value="DNAJ_2"/>
    <property type="match status" value="1"/>
</dbReference>
<dbReference type="SMART" id="SM00233">
    <property type="entry name" value="PH"/>
    <property type="match status" value="2"/>
</dbReference>
<dbReference type="PROSITE" id="PS01159">
    <property type="entry name" value="WW_DOMAIN_1"/>
    <property type="match status" value="1"/>
</dbReference>
<dbReference type="Gene3D" id="1.10.287.110">
    <property type="entry name" value="DnaJ domain"/>
    <property type="match status" value="1"/>
</dbReference>
<comment type="caution">
    <text evidence="6">The sequence shown here is derived from an EMBL/GenBank/DDBJ whole genome shotgun (WGS) entry which is preliminary data.</text>
</comment>
<feature type="domain" description="WW" evidence="4">
    <location>
        <begin position="368"/>
        <end position="401"/>
    </location>
</feature>
<dbReference type="CDD" id="cd06257">
    <property type="entry name" value="DnaJ"/>
    <property type="match status" value="1"/>
</dbReference>
<feature type="compositionally biased region" description="Polar residues" evidence="2">
    <location>
        <begin position="407"/>
        <end position="420"/>
    </location>
</feature>
<dbReference type="Gene3D" id="2.30.29.30">
    <property type="entry name" value="Pleckstrin-homology domain (PH domain)/Phosphotyrosine-binding domain (PTB)"/>
    <property type="match status" value="1"/>
</dbReference>
<evidence type="ECO:0008006" key="8">
    <source>
        <dbReference type="Google" id="ProtNLM"/>
    </source>
</evidence>
<evidence type="ECO:0000259" key="3">
    <source>
        <dbReference type="PROSITE" id="PS50003"/>
    </source>
</evidence>
<dbReference type="Gene3D" id="2.20.70.10">
    <property type="match status" value="1"/>
</dbReference>
<dbReference type="InterPro" id="IPR011993">
    <property type="entry name" value="PH-like_dom_sf"/>
</dbReference>
<dbReference type="InterPro" id="IPR036869">
    <property type="entry name" value="J_dom_sf"/>
</dbReference>
<dbReference type="PANTHER" id="PTHR44145:SF3">
    <property type="entry name" value="DNAJ HOMOLOG SUBFAMILY A MEMBER 3, MITOCHONDRIAL"/>
    <property type="match status" value="1"/>
</dbReference>
<dbReference type="InterPro" id="IPR051938">
    <property type="entry name" value="Apopto_cytoskel_mod"/>
</dbReference>
<feature type="region of interest" description="Disordered" evidence="2">
    <location>
        <begin position="406"/>
        <end position="427"/>
    </location>
</feature>
<dbReference type="SMART" id="SM00271">
    <property type="entry name" value="DnaJ"/>
    <property type="match status" value="1"/>
</dbReference>
<evidence type="ECO:0000259" key="4">
    <source>
        <dbReference type="PROSITE" id="PS50020"/>
    </source>
</evidence>
<dbReference type="SUPFAM" id="SSF51045">
    <property type="entry name" value="WW domain"/>
    <property type="match status" value="1"/>
</dbReference>
<keyword evidence="1" id="KW-0143">Chaperone</keyword>
<dbReference type="SMART" id="SM00456">
    <property type="entry name" value="WW"/>
    <property type="match status" value="1"/>
</dbReference>
<dbReference type="PROSITE" id="PS50003">
    <property type="entry name" value="PH_DOMAIN"/>
    <property type="match status" value="1"/>
</dbReference>
<dbReference type="EMBL" id="JBGBPQ010000020">
    <property type="protein sequence ID" value="KAL1504232.1"/>
    <property type="molecule type" value="Genomic_DNA"/>
</dbReference>